<dbReference type="Proteomes" id="UP001566132">
    <property type="component" value="Unassembled WGS sequence"/>
</dbReference>
<keyword evidence="6" id="KW-0863">Zinc-finger</keyword>
<evidence type="ECO:0000259" key="12">
    <source>
        <dbReference type="PROSITE" id="PS50002"/>
    </source>
</evidence>
<dbReference type="SMART" id="SM00326">
    <property type="entry name" value="SH3"/>
    <property type="match status" value="1"/>
</dbReference>
<dbReference type="Gene3D" id="2.30.30.40">
    <property type="entry name" value="SH3 Domains"/>
    <property type="match status" value="1"/>
</dbReference>
<feature type="domain" description="SH3" evidence="12">
    <location>
        <begin position="715"/>
        <end position="777"/>
    </location>
</feature>
<feature type="domain" description="Calponin-homology (CH)" evidence="14">
    <location>
        <begin position="13"/>
        <end position="132"/>
    </location>
</feature>
<dbReference type="PRINTS" id="PR00401">
    <property type="entry name" value="SH2DOMAIN"/>
</dbReference>
<dbReference type="GO" id="GO:0007166">
    <property type="term" value="P:cell surface receptor signaling pathway"/>
    <property type="evidence" value="ECO:0007669"/>
    <property type="project" value="UniProtKB-ARBA"/>
</dbReference>
<feature type="domain" description="DH" evidence="13">
    <location>
        <begin position="206"/>
        <end position="385"/>
    </location>
</feature>
<evidence type="ECO:0000256" key="2">
    <source>
        <dbReference type="ARBA" id="ARBA00022553"/>
    </source>
</evidence>
<keyword evidence="5" id="KW-0677">Repeat</keyword>
<dbReference type="Pfam" id="PF22697">
    <property type="entry name" value="SOS1_NGEF_PH"/>
    <property type="match status" value="1"/>
</dbReference>
<dbReference type="SMART" id="SM00252">
    <property type="entry name" value="SH2"/>
    <property type="match status" value="1"/>
</dbReference>
<dbReference type="InterPro" id="IPR036028">
    <property type="entry name" value="SH3-like_dom_sf"/>
</dbReference>
<dbReference type="CDD" id="cd01223">
    <property type="entry name" value="PH_Vav"/>
    <property type="match status" value="1"/>
</dbReference>
<dbReference type="Pfam" id="PF07653">
    <property type="entry name" value="SH3_2"/>
    <property type="match status" value="1"/>
</dbReference>
<keyword evidence="3" id="KW-0344">Guanine-nucleotide releasing factor</keyword>
<dbReference type="InterPro" id="IPR002219">
    <property type="entry name" value="PKC_DAG/PE"/>
</dbReference>
<evidence type="ECO:0000259" key="14">
    <source>
        <dbReference type="PROSITE" id="PS50021"/>
    </source>
</evidence>
<dbReference type="PROSITE" id="PS00479">
    <property type="entry name" value="ZF_DAG_PE_1"/>
    <property type="match status" value="1"/>
</dbReference>
<accession>A0ABD1FCU6</accession>
<evidence type="ECO:0000259" key="15">
    <source>
        <dbReference type="PROSITE" id="PS50081"/>
    </source>
</evidence>
<dbReference type="PROSITE" id="PS50001">
    <property type="entry name" value="SH2"/>
    <property type="match status" value="1"/>
</dbReference>
<evidence type="ECO:0000256" key="9">
    <source>
        <dbReference type="PROSITE-ProRule" id="PRU00191"/>
    </source>
</evidence>
<keyword evidence="4" id="KW-0479">Metal-binding</keyword>
<evidence type="ECO:0000256" key="5">
    <source>
        <dbReference type="ARBA" id="ARBA00022737"/>
    </source>
</evidence>
<dbReference type="Pfam" id="PF00130">
    <property type="entry name" value="C1_1"/>
    <property type="match status" value="1"/>
</dbReference>
<dbReference type="InterPro" id="IPR036872">
    <property type="entry name" value="CH_dom_sf"/>
</dbReference>
<keyword evidence="2" id="KW-0597">Phosphoprotein</keyword>
<evidence type="ECO:0000256" key="8">
    <source>
        <dbReference type="ARBA" id="ARBA00022999"/>
    </source>
</evidence>
<evidence type="ECO:0000259" key="13">
    <source>
        <dbReference type="PROSITE" id="PS50010"/>
    </source>
</evidence>
<dbReference type="PRINTS" id="PR00888">
    <property type="entry name" value="SM22CALPONIN"/>
</dbReference>
<evidence type="ECO:0000256" key="6">
    <source>
        <dbReference type="ARBA" id="ARBA00022771"/>
    </source>
</evidence>
<dbReference type="AlphaFoldDB" id="A0ABD1FCU6"/>
<keyword evidence="1 10" id="KW-0728">SH3 domain</keyword>
<dbReference type="Gene3D" id="1.20.900.10">
    <property type="entry name" value="Dbl homology (DH) domain"/>
    <property type="match status" value="1"/>
</dbReference>
<evidence type="ECO:0000313" key="16">
    <source>
        <dbReference type="EMBL" id="KAL1517114.1"/>
    </source>
</evidence>
<dbReference type="InterPro" id="IPR055251">
    <property type="entry name" value="SOS1_NGEF_PH"/>
</dbReference>
<reference evidence="16 17" key="1">
    <citation type="submission" date="2024-05" db="EMBL/GenBank/DDBJ databases">
        <title>Genetic variation in Jamaican populations of the coffee berry borer (Hypothenemus hampei).</title>
        <authorList>
            <person name="Errbii M."/>
            <person name="Myrie A."/>
        </authorList>
    </citation>
    <scope>NUCLEOTIDE SEQUENCE [LARGE SCALE GENOMIC DNA]</scope>
    <source>
        <strain evidence="16">JA-Hopewell-2020-01-JO</strain>
        <tissue evidence="16">Whole body</tissue>
    </source>
</reference>
<organism evidence="16 17">
    <name type="scientific">Hypothenemus hampei</name>
    <name type="common">Coffee berry borer</name>
    <dbReference type="NCBI Taxonomy" id="57062"/>
    <lineage>
        <taxon>Eukaryota</taxon>
        <taxon>Metazoa</taxon>
        <taxon>Ecdysozoa</taxon>
        <taxon>Arthropoda</taxon>
        <taxon>Hexapoda</taxon>
        <taxon>Insecta</taxon>
        <taxon>Pterygota</taxon>
        <taxon>Neoptera</taxon>
        <taxon>Endopterygota</taxon>
        <taxon>Coleoptera</taxon>
        <taxon>Polyphaga</taxon>
        <taxon>Cucujiformia</taxon>
        <taxon>Curculionidae</taxon>
        <taxon>Scolytinae</taxon>
        <taxon>Hypothenemus</taxon>
    </lineage>
</organism>
<dbReference type="Pfam" id="PF00621">
    <property type="entry name" value="RhoGEF"/>
    <property type="match status" value="1"/>
</dbReference>
<keyword evidence="7" id="KW-0862">Zinc</keyword>
<dbReference type="Gene3D" id="3.30.505.10">
    <property type="entry name" value="SH2 domain"/>
    <property type="match status" value="1"/>
</dbReference>
<evidence type="ECO:0000256" key="4">
    <source>
        <dbReference type="ARBA" id="ARBA00022723"/>
    </source>
</evidence>
<dbReference type="InterPro" id="IPR011993">
    <property type="entry name" value="PH-like_dom_sf"/>
</dbReference>
<dbReference type="GO" id="GO:0048468">
    <property type="term" value="P:cell development"/>
    <property type="evidence" value="ECO:0007669"/>
    <property type="project" value="UniProtKB-ARBA"/>
</dbReference>
<dbReference type="EMBL" id="JBDJPC010000001">
    <property type="protein sequence ID" value="KAL1517114.1"/>
    <property type="molecule type" value="Genomic_DNA"/>
</dbReference>
<dbReference type="Gene3D" id="3.30.60.20">
    <property type="match status" value="1"/>
</dbReference>
<dbReference type="InterPro" id="IPR037832">
    <property type="entry name" value="PH_Vav"/>
</dbReference>
<dbReference type="SUPFAM" id="SSF48065">
    <property type="entry name" value="DBL homology domain (DH-domain)"/>
    <property type="match status" value="1"/>
</dbReference>
<proteinExistence type="predicted"/>
<dbReference type="Pfam" id="PF00307">
    <property type="entry name" value="CH"/>
    <property type="match status" value="1"/>
</dbReference>
<keyword evidence="17" id="KW-1185">Reference proteome</keyword>
<dbReference type="SUPFAM" id="SSF50729">
    <property type="entry name" value="PH domain-like"/>
    <property type="match status" value="1"/>
</dbReference>
<dbReference type="CDD" id="cd21201">
    <property type="entry name" value="CH_VAV"/>
    <property type="match status" value="1"/>
</dbReference>
<dbReference type="SUPFAM" id="SSF47576">
    <property type="entry name" value="Calponin-homology domain, CH-domain"/>
    <property type="match status" value="1"/>
</dbReference>
<dbReference type="SMART" id="SM00109">
    <property type="entry name" value="C1"/>
    <property type="match status" value="1"/>
</dbReference>
<keyword evidence="8 9" id="KW-0727">SH2 domain</keyword>
<dbReference type="InterPro" id="IPR000980">
    <property type="entry name" value="SH2"/>
</dbReference>
<evidence type="ECO:0008006" key="18">
    <source>
        <dbReference type="Google" id="ProtNLM"/>
    </source>
</evidence>
<protein>
    <recommendedName>
        <fullName evidence="18">Protein vav</fullName>
    </recommendedName>
</protein>
<dbReference type="GO" id="GO:0005085">
    <property type="term" value="F:guanyl-nucleotide exchange factor activity"/>
    <property type="evidence" value="ECO:0007669"/>
    <property type="project" value="UniProtKB-KW"/>
</dbReference>
<dbReference type="SMART" id="SM00325">
    <property type="entry name" value="RhoGEF"/>
    <property type="match status" value="1"/>
</dbReference>
<dbReference type="PROSITE" id="PS50002">
    <property type="entry name" value="SH3"/>
    <property type="match status" value="1"/>
</dbReference>
<dbReference type="Gene3D" id="2.30.29.30">
    <property type="entry name" value="Pleckstrin-homology domain (PH domain)/Phosphotyrosine-binding domain (PTB)"/>
    <property type="match status" value="1"/>
</dbReference>
<dbReference type="PANTHER" id="PTHR45818">
    <property type="entry name" value="PROTEIN VAV"/>
    <property type="match status" value="1"/>
</dbReference>
<dbReference type="InterPro" id="IPR035899">
    <property type="entry name" value="DBL_dom_sf"/>
</dbReference>
<evidence type="ECO:0000256" key="10">
    <source>
        <dbReference type="PROSITE-ProRule" id="PRU00192"/>
    </source>
</evidence>
<dbReference type="Gene3D" id="1.10.418.10">
    <property type="entry name" value="Calponin-like domain"/>
    <property type="match status" value="1"/>
</dbReference>
<feature type="domain" description="Phorbol-ester/DAG-type" evidence="15">
    <location>
        <begin position="534"/>
        <end position="583"/>
    </location>
</feature>
<dbReference type="GO" id="GO:0009653">
    <property type="term" value="P:anatomical structure morphogenesis"/>
    <property type="evidence" value="ECO:0007669"/>
    <property type="project" value="UniProtKB-ARBA"/>
</dbReference>
<evidence type="ECO:0000256" key="1">
    <source>
        <dbReference type="ARBA" id="ARBA00022443"/>
    </source>
</evidence>
<dbReference type="InterPro" id="IPR001452">
    <property type="entry name" value="SH3_domain"/>
</dbReference>
<feature type="domain" description="SH2" evidence="11">
    <location>
        <begin position="609"/>
        <end position="715"/>
    </location>
</feature>
<name>A0ABD1FCU6_HYPHA</name>
<dbReference type="SUPFAM" id="SSF55550">
    <property type="entry name" value="SH2 domain"/>
    <property type="match status" value="1"/>
</dbReference>
<evidence type="ECO:0000313" key="17">
    <source>
        <dbReference type="Proteomes" id="UP001566132"/>
    </source>
</evidence>
<dbReference type="InterPro" id="IPR036860">
    <property type="entry name" value="SH2_dom_sf"/>
</dbReference>
<dbReference type="Pfam" id="PF00017">
    <property type="entry name" value="SH2"/>
    <property type="match status" value="1"/>
</dbReference>
<gene>
    <name evidence="16" type="ORF">ABEB36_000923</name>
</gene>
<dbReference type="PROSITE" id="PS50021">
    <property type="entry name" value="CH"/>
    <property type="match status" value="1"/>
</dbReference>
<dbReference type="InterPro" id="IPR001715">
    <property type="entry name" value="CH_dom"/>
</dbReference>
<dbReference type="InterPro" id="IPR000219">
    <property type="entry name" value="DH_dom"/>
</dbReference>
<dbReference type="PANTHER" id="PTHR45818:SF3">
    <property type="entry name" value="PROTEIN VAV"/>
    <property type="match status" value="1"/>
</dbReference>
<evidence type="ECO:0000259" key="11">
    <source>
        <dbReference type="PROSITE" id="PS50001"/>
    </source>
</evidence>
<comment type="caution">
    <text evidence="16">The sequence shown here is derived from an EMBL/GenBank/DDBJ whole genome shotgun (WGS) entry which is preliminary data.</text>
</comment>
<sequence length="779" mass="90592">MAMALPNYPETNDELWRECTKWLTQWEMIHPNHKANWENSTIVDLVTILRDGVLLCKLLNKIDPGCIDMKDVNLKHAMAQFLCLRNIGLFLKTCKTSFGLSSSDLFEESMLFDLSNFHKVLCTLSKLSNTEKALRSGILGFSAHSKKSREEEVIYQSLPKIQPTTRRGLDLGHSIIDIDSGVTSEEIYQDLLVVRTSIEQSQPQEKRDFVVKELLDTEKNYVDVLNKLKTSFMFPLQSLMKPDDHVQVFHKIKELYDVHSSFLLELLKIQTNPNVKLSQIFQQFKEKFLIYGSYCANLTKATTLLQELCDQDEIFNQAVIRYEKEVNNGRFKLRDVLSVPMQRILKYHLLLEKLIETTDEHHDEHSELKRAKESMLDVAGYINEVHRDVEHLNVINNLQENIVEWERDPDLKLSDYGKLIKDAELRIKAHDDQKTRNRYVFIFDKCILICKQLRGNQFAFRDMLNIMEFHVEDSHNRTILNNQARWSNSFLLVKNGEQMAYTVFVRSIELKEQIIKAIKDAHDNIQPRALSHTNHNFELHTFTNAVVCGYCCKYLKGLIFQGYLCNKCNCSVHKGCIQFSGRCGVPSLRLQPVVSNGIQEMDPLRNKLWYVGEMERLIAEERLCNRENGTFLVRISKGNTSCKNSHSYAISLQSHGVKHMKINSENDESGGSKKYYLSQCRYFSSVEELVSYYENHSLKENFARLNDDTRLLYPFHQLKAVVLRNHDPLDRSQLTLRKGQTLNVIGKDGYREGWWKGRTEDNEIGYFPVTIINLEVRFD</sequence>
<dbReference type="SUPFAM" id="SSF50044">
    <property type="entry name" value="SH3-domain"/>
    <property type="match status" value="1"/>
</dbReference>
<dbReference type="CDD" id="cd00174">
    <property type="entry name" value="SH3"/>
    <property type="match status" value="1"/>
</dbReference>
<dbReference type="CDD" id="cd20810">
    <property type="entry name" value="C1_VAV"/>
    <property type="match status" value="1"/>
</dbReference>
<dbReference type="InterPro" id="IPR003096">
    <property type="entry name" value="SM22_calponin"/>
</dbReference>
<dbReference type="GO" id="GO:0008270">
    <property type="term" value="F:zinc ion binding"/>
    <property type="evidence" value="ECO:0007669"/>
    <property type="project" value="UniProtKB-KW"/>
</dbReference>
<dbReference type="PROSITE" id="PS50010">
    <property type="entry name" value="DH_2"/>
    <property type="match status" value="1"/>
</dbReference>
<dbReference type="SMART" id="SM00033">
    <property type="entry name" value="CH"/>
    <property type="match status" value="1"/>
</dbReference>
<dbReference type="PROSITE" id="PS50081">
    <property type="entry name" value="ZF_DAG_PE_2"/>
    <property type="match status" value="1"/>
</dbReference>
<dbReference type="CDD" id="cd00160">
    <property type="entry name" value="RhoGEF"/>
    <property type="match status" value="1"/>
</dbReference>
<evidence type="ECO:0000256" key="3">
    <source>
        <dbReference type="ARBA" id="ARBA00022658"/>
    </source>
</evidence>
<evidence type="ECO:0000256" key="7">
    <source>
        <dbReference type="ARBA" id="ARBA00022833"/>
    </source>
</evidence>